<dbReference type="GO" id="GO:0016757">
    <property type="term" value="F:glycosyltransferase activity"/>
    <property type="evidence" value="ECO:0007669"/>
    <property type="project" value="InterPro"/>
</dbReference>
<dbReference type="Pfam" id="PF00534">
    <property type="entry name" value="Glycos_transf_1"/>
    <property type="match status" value="1"/>
</dbReference>
<dbReference type="PANTHER" id="PTHR45947:SF3">
    <property type="entry name" value="SULFOQUINOVOSYL TRANSFERASE SQD2"/>
    <property type="match status" value="1"/>
</dbReference>
<accession>A0A1G1YD13</accession>
<dbReference type="PANTHER" id="PTHR45947">
    <property type="entry name" value="SULFOQUINOVOSYL TRANSFERASE SQD2"/>
    <property type="match status" value="1"/>
</dbReference>
<dbReference type="SUPFAM" id="SSF53756">
    <property type="entry name" value="UDP-Glycosyltransferase/glycogen phosphorylase"/>
    <property type="match status" value="1"/>
</dbReference>
<evidence type="ECO:0000313" key="3">
    <source>
        <dbReference type="Proteomes" id="UP000178501"/>
    </source>
</evidence>
<comment type="caution">
    <text evidence="2">The sequence shown here is derived from an EMBL/GenBank/DDBJ whole genome shotgun (WGS) entry which is preliminary data.</text>
</comment>
<name>A0A1G1YD13_9BACT</name>
<feature type="domain" description="Glycosyl transferase family 1" evidence="1">
    <location>
        <begin position="210"/>
        <end position="370"/>
    </location>
</feature>
<evidence type="ECO:0000259" key="1">
    <source>
        <dbReference type="Pfam" id="PF00534"/>
    </source>
</evidence>
<dbReference type="EMBL" id="MHIK01000064">
    <property type="protein sequence ID" value="OGY50245.1"/>
    <property type="molecule type" value="Genomic_DNA"/>
</dbReference>
<proteinExistence type="predicted"/>
<organism evidence="2 3">
    <name type="scientific">Candidatus Buchananbacteria bacterium RIFCSPHIGHO2_02_FULL_45_11b</name>
    <dbReference type="NCBI Taxonomy" id="1797541"/>
    <lineage>
        <taxon>Bacteria</taxon>
        <taxon>Candidatus Buchananiibacteriota</taxon>
    </lineage>
</organism>
<dbReference type="CDD" id="cd03801">
    <property type="entry name" value="GT4_PimA-like"/>
    <property type="match status" value="1"/>
</dbReference>
<dbReference type="AlphaFoldDB" id="A0A1G1YD13"/>
<dbReference type="InterPro" id="IPR001296">
    <property type="entry name" value="Glyco_trans_1"/>
</dbReference>
<reference evidence="2 3" key="1">
    <citation type="journal article" date="2016" name="Nat. Commun.">
        <title>Thousands of microbial genomes shed light on interconnected biogeochemical processes in an aquifer system.</title>
        <authorList>
            <person name="Anantharaman K."/>
            <person name="Brown C.T."/>
            <person name="Hug L.A."/>
            <person name="Sharon I."/>
            <person name="Castelle C.J."/>
            <person name="Probst A.J."/>
            <person name="Thomas B.C."/>
            <person name="Singh A."/>
            <person name="Wilkins M.J."/>
            <person name="Karaoz U."/>
            <person name="Brodie E.L."/>
            <person name="Williams K.H."/>
            <person name="Hubbard S.S."/>
            <person name="Banfield J.F."/>
        </authorList>
    </citation>
    <scope>NUCLEOTIDE SEQUENCE [LARGE SCALE GENOMIC DNA]</scope>
</reference>
<dbReference type="InterPro" id="IPR050194">
    <property type="entry name" value="Glycosyltransferase_grp1"/>
</dbReference>
<dbReference type="Gene3D" id="3.40.50.2000">
    <property type="entry name" value="Glycogen Phosphorylase B"/>
    <property type="match status" value="2"/>
</dbReference>
<protein>
    <recommendedName>
        <fullName evidence="1">Glycosyl transferase family 1 domain-containing protein</fullName>
    </recommendedName>
</protein>
<dbReference type="Proteomes" id="UP000178501">
    <property type="component" value="Unassembled WGS sequence"/>
</dbReference>
<gene>
    <name evidence="2" type="ORF">A3J65_04410</name>
</gene>
<evidence type="ECO:0000313" key="2">
    <source>
        <dbReference type="EMBL" id="OGY50245.1"/>
    </source>
</evidence>
<sequence>MKILMPIHEFSDISITGALSWPLALALAEKGVEVYVVSNHTYFKNIQKEDLNKNIKLYTIGKCKRSFEFDKRCLFLSWLISLPLLIFKKIDFVFLTETIASPYHKFKIKPLAVRLLKGWDYANPKYGHDLLYDHKRKKAELGLIEKKIFLEKFFDFPFEIFFKLLKIKSHLNGADIIFYQVKSLLNDLLKNKKNAYLPNGVDINLFYPLKHKRESGNFIYLFIGRIGKRKGVGYLIEAFNKLNIEFNDTELWLVGSGAPDTIAWLKSKINSANTKIIDQVPRDEIINYFQQADIFVLPSLGESFSASILEAMAVGLPVITTADGGVMDYFIDGKNGFLVKPADSEDLYQAMKKIYLHQEMIEPMGKYNRDFVSQNFTWDNLAGMVVKAFENFRQK</sequence>